<evidence type="ECO:0000256" key="3">
    <source>
        <dbReference type="ARBA" id="ARBA00022630"/>
    </source>
</evidence>
<dbReference type="PROSITE" id="PS00394">
    <property type="entry name" value="DNA_PHOTOLYASES_1_1"/>
    <property type="match status" value="1"/>
</dbReference>
<dbReference type="PROSITE" id="PS51645">
    <property type="entry name" value="PHR_CRY_ALPHA_BETA"/>
    <property type="match status" value="1"/>
</dbReference>
<dbReference type="Gene3D" id="1.25.40.80">
    <property type="match status" value="1"/>
</dbReference>
<dbReference type="InterPro" id="IPR006050">
    <property type="entry name" value="DNA_photolyase_N"/>
</dbReference>
<dbReference type="Pfam" id="PF03441">
    <property type="entry name" value="FAD_binding_7"/>
    <property type="match status" value="1"/>
</dbReference>
<dbReference type="InterPro" id="IPR005101">
    <property type="entry name" value="Cryptochr/Photolyase_FAD-bd"/>
</dbReference>
<dbReference type="Gene3D" id="1.10.579.10">
    <property type="entry name" value="DNA Cyclobutane Dipyrimidine Photolyase, subunit A, domain 3"/>
    <property type="match status" value="1"/>
</dbReference>
<organism evidence="8 9">
    <name type="scientific">Discina gigas</name>
    <dbReference type="NCBI Taxonomy" id="1032678"/>
    <lineage>
        <taxon>Eukaryota</taxon>
        <taxon>Fungi</taxon>
        <taxon>Dikarya</taxon>
        <taxon>Ascomycota</taxon>
        <taxon>Pezizomycotina</taxon>
        <taxon>Pezizomycetes</taxon>
        <taxon>Pezizales</taxon>
        <taxon>Discinaceae</taxon>
        <taxon>Discina</taxon>
    </lineage>
</organism>
<keyword evidence="9" id="KW-1185">Reference proteome</keyword>
<dbReference type="PANTHER" id="PTHR11455:SF18">
    <property type="entry name" value="SI:CH1073-390K14.1"/>
    <property type="match status" value="1"/>
</dbReference>
<accession>A0ABR3GI77</accession>
<evidence type="ECO:0000313" key="9">
    <source>
        <dbReference type="Proteomes" id="UP001447188"/>
    </source>
</evidence>
<dbReference type="PANTHER" id="PTHR11455">
    <property type="entry name" value="CRYPTOCHROME"/>
    <property type="match status" value="1"/>
</dbReference>
<gene>
    <name evidence="8" type="primary">PHR1</name>
    <name evidence="8" type="ORF">Q9L58_005450</name>
</gene>
<keyword evidence="5" id="KW-0157">Chromophore</keyword>
<dbReference type="InterPro" id="IPR036155">
    <property type="entry name" value="Crypto/Photolyase_N_sf"/>
</dbReference>
<comment type="cofactor">
    <cofactor evidence="1">
        <name>FAD</name>
        <dbReference type="ChEBI" id="CHEBI:57692"/>
    </cofactor>
</comment>
<dbReference type="PRINTS" id="PR00147">
    <property type="entry name" value="DNAPHOTLYASE"/>
</dbReference>
<proteinExistence type="inferred from homology"/>
<keyword evidence="4" id="KW-0274">FAD</keyword>
<evidence type="ECO:0000256" key="2">
    <source>
        <dbReference type="ARBA" id="ARBA00005862"/>
    </source>
</evidence>
<dbReference type="InterPro" id="IPR002081">
    <property type="entry name" value="Cryptochrome/DNA_photolyase_1"/>
</dbReference>
<dbReference type="InterPro" id="IPR018394">
    <property type="entry name" value="DNA_photolyase_1_CS_C"/>
</dbReference>
<comment type="caution">
    <text evidence="8">The sequence shown here is derived from an EMBL/GenBank/DDBJ whole genome shotgun (WGS) entry which is preliminary data.</text>
</comment>
<dbReference type="Pfam" id="PF00875">
    <property type="entry name" value="DNA_photolyase"/>
    <property type="match status" value="1"/>
</dbReference>
<evidence type="ECO:0000256" key="1">
    <source>
        <dbReference type="ARBA" id="ARBA00001974"/>
    </source>
</evidence>
<dbReference type="GO" id="GO:0003904">
    <property type="term" value="F:deoxyribodipyrimidine photo-lyase activity"/>
    <property type="evidence" value="ECO:0007669"/>
    <property type="project" value="UniProtKB-EC"/>
</dbReference>
<name>A0ABR3GI77_9PEZI</name>
<comment type="similarity">
    <text evidence="2">Belongs to the DNA photolyase class-1 family.</text>
</comment>
<keyword evidence="3" id="KW-0285">Flavoprotein</keyword>
<dbReference type="PROSITE" id="PS00691">
    <property type="entry name" value="DNA_PHOTOLYASES_1_2"/>
    <property type="match status" value="1"/>
</dbReference>
<dbReference type="InterPro" id="IPR036134">
    <property type="entry name" value="Crypto/Photolyase_FAD-like_sf"/>
</dbReference>
<feature type="domain" description="Photolyase/cryptochrome alpha/beta" evidence="7">
    <location>
        <begin position="113"/>
        <end position="254"/>
    </location>
</feature>
<dbReference type="Gene3D" id="3.40.50.620">
    <property type="entry name" value="HUPs"/>
    <property type="match status" value="1"/>
</dbReference>
<reference evidence="8 9" key="1">
    <citation type="submission" date="2024-02" db="EMBL/GenBank/DDBJ databases">
        <title>Discinaceae phylogenomics.</title>
        <authorList>
            <person name="Dirks A.C."/>
            <person name="James T.Y."/>
        </authorList>
    </citation>
    <scope>NUCLEOTIDE SEQUENCE [LARGE SCALE GENOMIC DNA]</scope>
    <source>
        <strain evidence="8 9">ACD0624</strain>
    </source>
</reference>
<evidence type="ECO:0000256" key="4">
    <source>
        <dbReference type="ARBA" id="ARBA00022827"/>
    </source>
</evidence>
<evidence type="ECO:0000256" key="5">
    <source>
        <dbReference type="ARBA" id="ARBA00022991"/>
    </source>
</evidence>
<dbReference type="Proteomes" id="UP001447188">
    <property type="component" value="Unassembled WGS sequence"/>
</dbReference>
<evidence type="ECO:0000313" key="8">
    <source>
        <dbReference type="EMBL" id="KAL0635629.1"/>
    </source>
</evidence>
<protein>
    <submittedName>
        <fullName evidence="8">DNA photolyase phr1</fullName>
        <ecNumber evidence="8">4.1.99.3</ecNumber>
    </submittedName>
</protein>
<dbReference type="SUPFAM" id="SSF52425">
    <property type="entry name" value="Cryptochrome/photolyase, N-terminal domain"/>
    <property type="match status" value="1"/>
</dbReference>
<evidence type="ECO:0000259" key="7">
    <source>
        <dbReference type="PROSITE" id="PS51645"/>
    </source>
</evidence>
<feature type="region of interest" description="Disordered" evidence="6">
    <location>
        <begin position="1"/>
        <end position="63"/>
    </location>
</feature>
<dbReference type="InterPro" id="IPR014729">
    <property type="entry name" value="Rossmann-like_a/b/a_fold"/>
</dbReference>
<dbReference type="EC" id="4.1.99.3" evidence="8"/>
<dbReference type="EMBL" id="JBBBZM010000066">
    <property type="protein sequence ID" value="KAL0635629.1"/>
    <property type="molecule type" value="Genomic_DNA"/>
</dbReference>
<dbReference type="SUPFAM" id="SSF48173">
    <property type="entry name" value="Cryptochrome/photolyase FAD-binding domain"/>
    <property type="match status" value="1"/>
</dbReference>
<feature type="compositionally biased region" description="Low complexity" evidence="6">
    <location>
        <begin position="8"/>
        <end position="18"/>
    </location>
</feature>
<evidence type="ECO:0000256" key="6">
    <source>
        <dbReference type="SAM" id="MobiDB-lite"/>
    </source>
</evidence>
<keyword evidence="8" id="KW-0456">Lyase</keyword>
<sequence length="591" mass="66345">MSSKRKAPASPSSASAPPRKTRRVSSRNISLKPETKKNDSVVPLSTTPSAAPNDLQHSDDSQDGLILREFYPPELSNGRALEYINGERRRPIETLNAALIETSKARSKILLGRSVVHWFRGDLRLEDNTALQLASAKARANKDGENAALIAMYILSPQDLEAHLTSPAKVDFILRTLKTLQRDLDKLNIPLHVEVVECREDLPGRVLELASEWDANHVYANTEYEVDELRRDANVIRMGIKKGIDFSVHHDLCIVNPGELATKSTGKQFSIYTPWFRAWIEYAHTHSECLLLAPSPTANPPGVRGSYPTLFNAPIPTAPSTRSLFPGEAKKLADLYPAGEHMAQERLQKFLKERITKYSDDRNTLSGRGTSMLSVHFANGTLSARQAVAAARDLNSTRKLNTGNGGIMTMSKPFKPAYANIKWPQTPKTEAFFNAWCTGRTGTPIVDAAMRELLATSHMHNRARMIVASFLCKDLLVDWRKGERFFMEHLIDGDFASNNGGWGWSSGTGVDPQPWFRIFNPLRQSEKFDPEGAYIRQWVKELRGVEGKAIHAPYERLEKKEFKKLRYPEPCVKHEVARKLCMDMYKAALGR</sequence>